<keyword evidence="3" id="KW-1185">Reference proteome</keyword>
<proteinExistence type="predicted"/>
<comment type="caution">
    <text evidence="2">The sequence shown here is derived from an EMBL/GenBank/DDBJ whole genome shotgun (WGS) entry which is preliminary data.</text>
</comment>
<name>A0A8H4ES56_GIGMA</name>
<accession>A0A8H4ES56</accession>
<feature type="signal peptide" evidence="1">
    <location>
        <begin position="1"/>
        <end position="22"/>
    </location>
</feature>
<dbReference type="AlphaFoldDB" id="A0A8H4ES56"/>
<organism evidence="2 3">
    <name type="scientific">Gigaspora margarita</name>
    <dbReference type="NCBI Taxonomy" id="4874"/>
    <lineage>
        <taxon>Eukaryota</taxon>
        <taxon>Fungi</taxon>
        <taxon>Fungi incertae sedis</taxon>
        <taxon>Mucoromycota</taxon>
        <taxon>Glomeromycotina</taxon>
        <taxon>Glomeromycetes</taxon>
        <taxon>Diversisporales</taxon>
        <taxon>Gigasporaceae</taxon>
        <taxon>Gigaspora</taxon>
    </lineage>
</organism>
<evidence type="ECO:0000313" key="3">
    <source>
        <dbReference type="Proteomes" id="UP000439903"/>
    </source>
</evidence>
<dbReference type="InterPro" id="IPR009003">
    <property type="entry name" value="Peptidase_S1_PA"/>
</dbReference>
<dbReference type="Proteomes" id="UP000439903">
    <property type="component" value="Unassembled WGS sequence"/>
</dbReference>
<evidence type="ECO:0000256" key="1">
    <source>
        <dbReference type="SAM" id="SignalP"/>
    </source>
</evidence>
<sequence>MRIIHFIIISLSLSLQNYSIFAEQYHPLAKLWNVDDSEVPKLLELERKLITIDEILKLILENDEFLSSFVGSFINIFKTNRVIVNTVNFSKVNDLLALPQISPYVEFLNFTIANKSMSQIQSNFREISHQTNIIQPKDLYIYTDMENNINVIFLLDSEFNNTEFINAIKPFNPKIIHSGDHNNLHVSQNLAQSRRDIKVKVLDLIDPYDFAAILLEGDDVTPTFSIRNDDADQYKELIITDGAPVSSHGVHISLGNEGSTYRLIVTDMTSNIGDRGGPLLSFVSPENLHSVMVHGTIVTAGTGVQLPNR</sequence>
<feature type="chain" id="PRO_5034689468" evidence="1">
    <location>
        <begin position="23"/>
        <end position="309"/>
    </location>
</feature>
<dbReference type="OrthoDB" id="10426663at2759"/>
<dbReference type="SUPFAM" id="SSF50494">
    <property type="entry name" value="Trypsin-like serine proteases"/>
    <property type="match status" value="1"/>
</dbReference>
<keyword evidence="1" id="KW-0732">Signal</keyword>
<dbReference type="EMBL" id="WTPW01000131">
    <property type="protein sequence ID" value="KAF0543778.1"/>
    <property type="molecule type" value="Genomic_DNA"/>
</dbReference>
<evidence type="ECO:0000313" key="2">
    <source>
        <dbReference type="EMBL" id="KAF0543778.1"/>
    </source>
</evidence>
<gene>
    <name evidence="2" type="ORF">F8M41_003454</name>
</gene>
<protein>
    <submittedName>
        <fullName evidence="2">Uncharacterized protein</fullName>
    </submittedName>
</protein>
<reference evidence="2 3" key="1">
    <citation type="journal article" date="2019" name="Environ. Microbiol.">
        <title>At the nexus of three kingdoms: the genome of the mycorrhizal fungus Gigaspora margarita provides insights into plant, endobacterial and fungal interactions.</title>
        <authorList>
            <person name="Venice F."/>
            <person name="Ghignone S."/>
            <person name="Salvioli di Fossalunga A."/>
            <person name="Amselem J."/>
            <person name="Novero M."/>
            <person name="Xianan X."/>
            <person name="Sedzielewska Toro K."/>
            <person name="Morin E."/>
            <person name="Lipzen A."/>
            <person name="Grigoriev I.V."/>
            <person name="Henrissat B."/>
            <person name="Martin F.M."/>
            <person name="Bonfante P."/>
        </authorList>
    </citation>
    <scope>NUCLEOTIDE SEQUENCE [LARGE SCALE GENOMIC DNA]</scope>
    <source>
        <strain evidence="2 3">BEG34</strain>
    </source>
</reference>